<evidence type="ECO:0000256" key="4">
    <source>
        <dbReference type="ARBA" id="ARBA00022989"/>
    </source>
</evidence>
<feature type="transmembrane region" description="Helical" evidence="7">
    <location>
        <begin position="361"/>
        <end position="381"/>
    </location>
</feature>
<feature type="transmembrane region" description="Helical" evidence="7">
    <location>
        <begin position="393"/>
        <end position="414"/>
    </location>
</feature>
<dbReference type="PANTHER" id="PTHR31102:SF1">
    <property type="entry name" value="CATION_H+ EXCHANGER DOMAIN-CONTAINING PROTEIN"/>
    <property type="match status" value="1"/>
</dbReference>
<comment type="similarity">
    <text evidence="2">Belongs to the monovalent cation:proton antiporter 1 (CPA1) transporter (TC 2.A.36) family.</text>
</comment>
<dbReference type="AlphaFoldDB" id="A0A7R8X0V2"/>
<feature type="transmembrane region" description="Helical" evidence="7">
    <location>
        <begin position="274"/>
        <end position="296"/>
    </location>
</feature>
<dbReference type="InterPro" id="IPR051843">
    <property type="entry name" value="CPA1_transporter"/>
</dbReference>
<evidence type="ECO:0000259" key="8">
    <source>
        <dbReference type="Pfam" id="PF00999"/>
    </source>
</evidence>
<evidence type="ECO:0000256" key="1">
    <source>
        <dbReference type="ARBA" id="ARBA00004141"/>
    </source>
</evidence>
<feature type="transmembrane region" description="Helical" evidence="7">
    <location>
        <begin position="467"/>
        <end position="486"/>
    </location>
</feature>
<feature type="domain" description="Cation/H+ exchanger transmembrane" evidence="8">
    <location>
        <begin position="98"/>
        <end position="487"/>
    </location>
</feature>
<feature type="transmembrane region" description="Helical" evidence="7">
    <location>
        <begin position="303"/>
        <end position="323"/>
    </location>
</feature>
<dbReference type="PANTHER" id="PTHR31102">
    <property type="match status" value="1"/>
</dbReference>
<dbReference type="GO" id="GO:0015297">
    <property type="term" value="F:antiporter activity"/>
    <property type="evidence" value="ECO:0007669"/>
    <property type="project" value="InterPro"/>
</dbReference>
<dbReference type="Proteomes" id="UP000677054">
    <property type="component" value="Unassembled WGS sequence"/>
</dbReference>
<dbReference type="GO" id="GO:0016020">
    <property type="term" value="C:membrane"/>
    <property type="evidence" value="ECO:0007669"/>
    <property type="project" value="UniProtKB-SubCell"/>
</dbReference>
<feature type="transmembrane region" description="Helical" evidence="7">
    <location>
        <begin position="61"/>
        <end position="80"/>
    </location>
</feature>
<evidence type="ECO:0000256" key="3">
    <source>
        <dbReference type="ARBA" id="ARBA00022692"/>
    </source>
</evidence>
<feature type="transmembrane region" description="Helical" evidence="7">
    <location>
        <begin position="329"/>
        <end position="349"/>
    </location>
</feature>
<evidence type="ECO:0000256" key="2">
    <source>
        <dbReference type="ARBA" id="ARBA00007367"/>
    </source>
</evidence>
<dbReference type="EMBL" id="LR899711">
    <property type="protein sequence ID" value="CAD7241908.1"/>
    <property type="molecule type" value="Genomic_DNA"/>
</dbReference>
<sequence>MQDQAEASPSHRCDDVPDTISTSRWYECLLRGKREPPSNATRCERLQEQLLCPPGINLGRVYAFVLAVPLVWLAGYGLTGHEMLLDGNLFKLYILFFTCLLAGSLTEITGLPGLLGMLVVGMVLGNLERQTAWTQQPLKQDWASKTRGLALFIILIRAGLLLNPEQLRRLRLMVIRLAFLPCIVEAISVACFSNLILGLPWTWAFMLGFVLAAVSPAVVVPCMLNIQARCYGVEKGVQTLLVAAASIDNVLAISAFVVFLSITFSQGSIIKKIFMPFAEVTVGLTYGIILGIIFWFIPNHKDILAVAEIRSLLLMIGGITSYFGSMAIGMHAAGALGVVTLAFVASIGWRRQGYGDNNPVSLVFGYFWLVFQPLLFGLIGTEIDFVQLKLTTVGYGLIILFVGLFFRCSAAFLAVSGGHFNLKEKVFAAIAWSPKATVQAAIGLTALDTAEAMSNPNPQHIEWGREILTIAVMSILVSAPIGGIFIECCASKLLEKSKGAPTALETVPRKLDDAPAAPPMHASDASIAMEQP</sequence>
<evidence type="ECO:0000256" key="5">
    <source>
        <dbReference type="ARBA" id="ARBA00023136"/>
    </source>
</evidence>
<proteinExistence type="inferred from homology"/>
<dbReference type="Gene3D" id="1.20.1530.20">
    <property type="match status" value="1"/>
</dbReference>
<feature type="transmembrane region" description="Helical" evidence="7">
    <location>
        <begin position="240"/>
        <end position="262"/>
    </location>
</feature>
<dbReference type="GO" id="GO:1902600">
    <property type="term" value="P:proton transmembrane transport"/>
    <property type="evidence" value="ECO:0007669"/>
    <property type="project" value="InterPro"/>
</dbReference>
<dbReference type="Pfam" id="PF00999">
    <property type="entry name" value="Na_H_Exchanger"/>
    <property type="match status" value="1"/>
</dbReference>
<comment type="subcellular location">
    <subcellularLocation>
        <location evidence="1">Membrane</location>
        <topology evidence="1">Multi-pass membrane protein</topology>
    </subcellularLocation>
</comment>
<evidence type="ECO:0000313" key="10">
    <source>
        <dbReference type="Proteomes" id="UP000677054"/>
    </source>
</evidence>
<gene>
    <name evidence="9" type="ORF">DSTB1V02_LOCUS1884</name>
</gene>
<protein>
    <recommendedName>
        <fullName evidence="8">Cation/H+ exchanger transmembrane domain-containing protein</fullName>
    </recommendedName>
</protein>
<feature type="transmembrane region" description="Helical" evidence="7">
    <location>
        <begin position="203"/>
        <end position="228"/>
    </location>
</feature>
<dbReference type="InterPro" id="IPR038770">
    <property type="entry name" value="Na+/solute_symporter_sf"/>
</dbReference>
<dbReference type="OrthoDB" id="423807at2759"/>
<feature type="transmembrane region" description="Helical" evidence="7">
    <location>
        <begin position="92"/>
        <end position="124"/>
    </location>
</feature>
<dbReference type="InterPro" id="IPR006153">
    <property type="entry name" value="Cation/H_exchanger_TM"/>
</dbReference>
<evidence type="ECO:0000313" key="9">
    <source>
        <dbReference type="EMBL" id="CAD7241908.1"/>
    </source>
</evidence>
<evidence type="ECO:0000256" key="6">
    <source>
        <dbReference type="SAM" id="MobiDB-lite"/>
    </source>
</evidence>
<feature type="transmembrane region" description="Helical" evidence="7">
    <location>
        <begin position="174"/>
        <end position="197"/>
    </location>
</feature>
<keyword evidence="4 7" id="KW-1133">Transmembrane helix</keyword>
<organism evidence="9">
    <name type="scientific">Darwinula stevensoni</name>
    <dbReference type="NCBI Taxonomy" id="69355"/>
    <lineage>
        <taxon>Eukaryota</taxon>
        <taxon>Metazoa</taxon>
        <taxon>Ecdysozoa</taxon>
        <taxon>Arthropoda</taxon>
        <taxon>Crustacea</taxon>
        <taxon>Oligostraca</taxon>
        <taxon>Ostracoda</taxon>
        <taxon>Podocopa</taxon>
        <taxon>Podocopida</taxon>
        <taxon>Darwinulocopina</taxon>
        <taxon>Darwinuloidea</taxon>
        <taxon>Darwinulidae</taxon>
        <taxon>Darwinula</taxon>
    </lineage>
</organism>
<name>A0A7R8X0V2_9CRUS</name>
<accession>A0A7R8X0V2</accession>
<feature type="transmembrane region" description="Helical" evidence="7">
    <location>
        <begin position="426"/>
        <end position="447"/>
    </location>
</feature>
<reference evidence="9" key="1">
    <citation type="submission" date="2020-11" db="EMBL/GenBank/DDBJ databases">
        <authorList>
            <person name="Tran Van P."/>
        </authorList>
    </citation>
    <scope>NUCLEOTIDE SEQUENCE</scope>
</reference>
<dbReference type="EMBL" id="CAJPEV010000194">
    <property type="protein sequence ID" value="CAG0882127.1"/>
    <property type="molecule type" value="Genomic_DNA"/>
</dbReference>
<keyword evidence="5 7" id="KW-0472">Membrane</keyword>
<evidence type="ECO:0000256" key="7">
    <source>
        <dbReference type="SAM" id="Phobius"/>
    </source>
</evidence>
<feature type="region of interest" description="Disordered" evidence="6">
    <location>
        <begin position="508"/>
        <end position="532"/>
    </location>
</feature>
<keyword evidence="3 7" id="KW-0812">Transmembrane</keyword>
<keyword evidence="10" id="KW-1185">Reference proteome</keyword>